<feature type="chain" id="PRO_5042173066" description="Peptidase S1 domain-containing protein" evidence="7">
    <location>
        <begin position="21"/>
        <end position="258"/>
    </location>
</feature>
<dbReference type="GO" id="GO:0004252">
    <property type="term" value="F:serine-type endopeptidase activity"/>
    <property type="evidence" value="ECO:0007669"/>
    <property type="project" value="InterPro"/>
</dbReference>
<dbReference type="InterPro" id="IPR018114">
    <property type="entry name" value="TRYPSIN_HIS"/>
</dbReference>
<dbReference type="PROSITE" id="PS00134">
    <property type="entry name" value="TRYPSIN_HIS"/>
    <property type="match status" value="1"/>
</dbReference>
<dbReference type="InterPro" id="IPR009003">
    <property type="entry name" value="Peptidase_S1_PA"/>
</dbReference>
<protein>
    <recommendedName>
        <fullName evidence="8">Peptidase S1 domain-containing protein</fullName>
    </recommendedName>
</protein>
<dbReference type="CDD" id="cd00190">
    <property type="entry name" value="Tryp_SPc"/>
    <property type="match status" value="1"/>
</dbReference>
<dbReference type="PROSITE" id="PS50240">
    <property type="entry name" value="TRYPSIN_DOM"/>
    <property type="match status" value="1"/>
</dbReference>
<feature type="domain" description="Peptidase S1" evidence="8">
    <location>
        <begin position="39"/>
        <end position="258"/>
    </location>
</feature>
<proteinExistence type="inferred from homology"/>
<accession>A0AAD5LAW4</accession>
<dbReference type="Pfam" id="PF00089">
    <property type="entry name" value="Trypsin"/>
    <property type="match status" value="1"/>
</dbReference>
<evidence type="ECO:0000256" key="1">
    <source>
        <dbReference type="ARBA" id="ARBA00022670"/>
    </source>
</evidence>
<evidence type="ECO:0000256" key="5">
    <source>
        <dbReference type="ARBA" id="ARBA00024195"/>
    </source>
</evidence>
<keyword evidence="1 6" id="KW-0645">Protease</keyword>
<dbReference type="InterPro" id="IPR033116">
    <property type="entry name" value="TRYPSIN_SER"/>
</dbReference>
<evidence type="ECO:0000259" key="8">
    <source>
        <dbReference type="PROSITE" id="PS50240"/>
    </source>
</evidence>
<dbReference type="PANTHER" id="PTHR24276:SF91">
    <property type="entry name" value="AT26814P-RELATED"/>
    <property type="match status" value="1"/>
</dbReference>
<evidence type="ECO:0000313" key="9">
    <source>
        <dbReference type="EMBL" id="KAI9558545.1"/>
    </source>
</evidence>
<dbReference type="PANTHER" id="PTHR24276">
    <property type="entry name" value="POLYSERASE-RELATED"/>
    <property type="match status" value="1"/>
</dbReference>
<keyword evidence="4" id="KW-1015">Disulfide bond</keyword>
<dbReference type="FunFam" id="2.40.10.10:FF:000002">
    <property type="entry name" value="Transmembrane protease serine"/>
    <property type="match status" value="1"/>
</dbReference>
<organism evidence="9 10">
    <name type="scientific">Daphnia sinensis</name>
    <dbReference type="NCBI Taxonomy" id="1820382"/>
    <lineage>
        <taxon>Eukaryota</taxon>
        <taxon>Metazoa</taxon>
        <taxon>Ecdysozoa</taxon>
        <taxon>Arthropoda</taxon>
        <taxon>Crustacea</taxon>
        <taxon>Branchiopoda</taxon>
        <taxon>Diplostraca</taxon>
        <taxon>Cladocera</taxon>
        <taxon>Anomopoda</taxon>
        <taxon>Daphniidae</taxon>
        <taxon>Daphnia</taxon>
        <taxon>Daphnia similis group</taxon>
    </lineage>
</organism>
<dbReference type="InterPro" id="IPR001254">
    <property type="entry name" value="Trypsin_dom"/>
</dbReference>
<sequence length="258" mass="27810">MNSLNFILVITFAVVYEVSAGYYGGYGGYYGDNEENDQIVGGYQAKRGSFQFLAALLRDDESFCGGSLITPNHVLTAAHCVDYIKQADYGFVKVLLNTTTIHPADDGAIHRGVKKIVHHRNYNSGTSGISVVSLPRIGTTLSYAGLWGTIIGFGRTHKTLAEEESSGHGSNKLLESSVKVITNSQCSAMYVDTRISSSMLCAHADGTDTCQGDSGGPLIVHGTQVGIVSWGYGCADPRYAGVYTRLTFFYSWIKSNTV</sequence>
<comment type="similarity">
    <text evidence="5">Belongs to the peptidase S1 family. CLIP subfamily.</text>
</comment>
<reference evidence="9 10" key="1">
    <citation type="submission" date="2022-05" db="EMBL/GenBank/DDBJ databases">
        <title>A multi-omics perspective on studying reproductive biology in Daphnia sinensis.</title>
        <authorList>
            <person name="Jia J."/>
        </authorList>
    </citation>
    <scope>NUCLEOTIDE SEQUENCE [LARGE SCALE GENOMIC DNA]</scope>
    <source>
        <strain evidence="9 10">WSL</strain>
    </source>
</reference>
<dbReference type="InterPro" id="IPR001314">
    <property type="entry name" value="Peptidase_S1A"/>
</dbReference>
<evidence type="ECO:0000256" key="3">
    <source>
        <dbReference type="ARBA" id="ARBA00022825"/>
    </source>
</evidence>
<dbReference type="SMART" id="SM00020">
    <property type="entry name" value="Tryp_SPc"/>
    <property type="match status" value="1"/>
</dbReference>
<dbReference type="SUPFAM" id="SSF50494">
    <property type="entry name" value="Trypsin-like serine proteases"/>
    <property type="match status" value="1"/>
</dbReference>
<dbReference type="AlphaFoldDB" id="A0AAD5LAW4"/>
<keyword evidence="2 6" id="KW-0378">Hydrolase</keyword>
<feature type="signal peptide" evidence="7">
    <location>
        <begin position="1"/>
        <end position="20"/>
    </location>
</feature>
<dbReference type="Proteomes" id="UP000820818">
    <property type="component" value="Linkage Group LG5"/>
</dbReference>
<gene>
    <name evidence="9" type="ORF">GHT06_015333</name>
</gene>
<dbReference type="Gene3D" id="2.40.10.10">
    <property type="entry name" value="Trypsin-like serine proteases"/>
    <property type="match status" value="1"/>
</dbReference>
<dbReference type="InterPro" id="IPR043504">
    <property type="entry name" value="Peptidase_S1_PA_chymotrypsin"/>
</dbReference>
<comment type="caution">
    <text evidence="9">The sequence shown here is derived from an EMBL/GenBank/DDBJ whole genome shotgun (WGS) entry which is preliminary data.</text>
</comment>
<keyword evidence="10" id="KW-1185">Reference proteome</keyword>
<evidence type="ECO:0000256" key="4">
    <source>
        <dbReference type="ARBA" id="ARBA00023157"/>
    </source>
</evidence>
<dbReference type="InterPro" id="IPR050430">
    <property type="entry name" value="Peptidase_S1"/>
</dbReference>
<evidence type="ECO:0000313" key="10">
    <source>
        <dbReference type="Proteomes" id="UP000820818"/>
    </source>
</evidence>
<dbReference type="EMBL" id="WJBH02000005">
    <property type="protein sequence ID" value="KAI9558545.1"/>
    <property type="molecule type" value="Genomic_DNA"/>
</dbReference>
<keyword evidence="7" id="KW-0732">Signal</keyword>
<dbReference type="PROSITE" id="PS00135">
    <property type="entry name" value="TRYPSIN_SER"/>
    <property type="match status" value="1"/>
</dbReference>
<dbReference type="GO" id="GO:0006508">
    <property type="term" value="P:proteolysis"/>
    <property type="evidence" value="ECO:0007669"/>
    <property type="project" value="UniProtKB-KW"/>
</dbReference>
<evidence type="ECO:0000256" key="6">
    <source>
        <dbReference type="RuleBase" id="RU363034"/>
    </source>
</evidence>
<evidence type="ECO:0000256" key="2">
    <source>
        <dbReference type="ARBA" id="ARBA00022801"/>
    </source>
</evidence>
<name>A0AAD5LAW4_9CRUS</name>
<evidence type="ECO:0000256" key="7">
    <source>
        <dbReference type="SAM" id="SignalP"/>
    </source>
</evidence>
<keyword evidence="3 6" id="KW-0720">Serine protease</keyword>
<dbReference type="PRINTS" id="PR00722">
    <property type="entry name" value="CHYMOTRYPSIN"/>
</dbReference>